<reference evidence="1 2" key="1">
    <citation type="submission" date="2023-10" db="EMBL/GenBank/DDBJ databases">
        <title>Noviherbaspirillum sp. CPCC 100848 genome assembly.</title>
        <authorList>
            <person name="Li X.Y."/>
            <person name="Fang X.M."/>
        </authorList>
    </citation>
    <scope>NUCLEOTIDE SEQUENCE [LARGE SCALE GENOMIC DNA]</scope>
    <source>
        <strain evidence="1 2">CPCC 100848</strain>
    </source>
</reference>
<keyword evidence="2" id="KW-1185">Reference proteome</keyword>
<evidence type="ECO:0000313" key="2">
    <source>
        <dbReference type="Proteomes" id="UP001352263"/>
    </source>
</evidence>
<dbReference type="EMBL" id="JAWIIV010000079">
    <property type="protein sequence ID" value="MEC4723796.1"/>
    <property type="molecule type" value="Genomic_DNA"/>
</dbReference>
<dbReference type="InterPro" id="IPR011006">
    <property type="entry name" value="CheY-like_superfamily"/>
</dbReference>
<comment type="caution">
    <text evidence="1">The sequence shown here is derived from an EMBL/GenBank/DDBJ whole genome shotgun (WGS) entry which is preliminary data.</text>
</comment>
<name>A0ABU6JJF7_9BURK</name>
<organism evidence="1 2">
    <name type="scientific">Noviherbaspirillum album</name>
    <dbReference type="NCBI Taxonomy" id="3080276"/>
    <lineage>
        <taxon>Bacteria</taxon>
        <taxon>Pseudomonadati</taxon>
        <taxon>Pseudomonadota</taxon>
        <taxon>Betaproteobacteria</taxon>
        <taxon>Burkholderiales</taxon>
        <taxon>Oxalobacteraceae</taxon>
        <taxon>Noviherbaspirillum</taxon>
    </lineage>
</organism>
<dbReference type="Gene3D" id="3.40.50.2300">
    <property type="match status" value="1"/>
</dbReference>
<protein>
    <recommendedName>
        <fullName evidence="3">Response regulatory domain-containing protein</fullName>
    </recommendedName>
</protein>
<dbReference type="Proteomes" id="UP001352263">
    <property type="component" value="Unassembled WGS sequence"/>
</dbReference>
<dbReference type="RefSeq" id="WP_326510398.1">
    <property type="nucleotide sequence ID" value="NZ_JAWIIV010000079.1"/>
</dbReference>
<evidence type="ECO:0000313" key="1">
    <source>
        <dbReference type="EMBL" id="MEC4723796.1"/>
    </source>
</evidence>
<gene>
    <name evidence="1" type="ORF">RY831_32265</name>
</gene>
<proteinExistence type="predicted"/>
<accession>A0ABU6JJF7</accession>
<dbReference type="SUPFAM" id="SSF52172">
    <property type="entry name" value="CheY-like"/>
    <property type="match status" value="1"/>
</dbReference>
<evidence type="ECO:0008006" key="3">
    <source>
        <dbReference type="Google" id="ProtNLM"/>
    </source>
</evidence>
<sequence>MLTQQNLMVRGEEQTVSLSRLEFIFTSTEIPQRAMEAKPDPRPWQPKPFLVAVLDSDEYLADTLCERLQSIGFDASAYYDIDVLMQARRHTSYDAYVLDYLTDWLPPSSALETLIASIRDGHNGDVPIFILGNQVAPERIDGLGYILMHLKVRYLLKPIDITYFARRIAEAVIKRAGL</sequence>